<dbReference type="PANTHER" id="PTHR42923:SF47">
    <property type="entry name" value="BLR3003 PROTEIN"/>
    <property type="match status" value="1"/>
</dbReference>
<dbReference type="InterPro" id="IPR017830">
    <property type="entry name" value="SQase_HpnE"/>
</dbReference>
<evidence type="ECO:0000313" key="3">
    <source>
        <dbReference type="Proteomes" id="UP001521209"/>
    </source>
</evidence>
<evidence type="ECO:0000259" key="1">
    <source>
        <dbReference type="Pfam" id="PF01593"/>
    </source>
</evidence>
<dbReference type="InterPro" id="IPR002937">
    <property type="entry name" value="Amino_oxidase"/>
</dbReference>
<dbReference type="Pfam" id="PF01593">
    <property type="entry name" value="Amino_oxidase"/>
    <property type="match status" value="2"/>
</dbReference>
<comment type="caution">
    <text evidence="2">The sequence shown here is derived from an EMBL/GenBank/DDBJ whole genome shotgun (WGS) entry which is preliminary data.</text>
</comment>
<feature type="domain" description="Amine oxidase" evidence="1">
    <location>
        <begin position="12"/>
        <end position="286"/>
    </location>
</feature>
<dbReference type="SUPFAM" id="SSF51905">
    <property type="entry name" value="FAD/NAD(P)-binding domain"/>
    <property type="match status" value="1"/>
</dbReference>
<proteinExistence type="predicted"/>
<dbReference type="Gene3D" id="3.50.50.60">
    <property type="entry name" value="FAD/NAD(P)-binding domain"/>
    <property type="match status" value="1"/>
</dbReference>
<dbReference type="Proteomes" id="UP001521209">
    <property type="component" value="Unassembled WGS sequence"/>
</dbReference>
<organism evidence="2 3">
    <name type="scientific">Acidiphilium iwatense</name>
    <dbReference type="NCBI Taxonomy" id="768198"/>
    <lineage>
        <taxon>Bacteria</taxon>
        <taxon>Pseudomonadati</taxon>
        <taxon>Pseudomonadota</taxon>
        <taxon>Alphaproteobacteria</taxon>
        <taxon>Acetobacterales</taxon>
        <taxon>Acidocellaceae</taxon>
        <taxon>Acidiphilium</taxon>
    </lineage>
</organism>
<dbReference type="NCBIfam" id="TIGR03467">
    <property type="entry name" value="HpnE"/>
    <property type="match status" value="1"/>
</dbReference>
<gene>
    <name evidence="2" type="primary">hpnE</name>
    <name evidence="2" type="ORF">L2A60_01670</name>
</gene>
<accession>A0ABS9DRQ4</accession>
<dbReference type="GO" id="GO:0016491">
    <property type="term" value="F:oxidoreductase activity"/>
    <property type="evidence" value="ECO:0007669"/>
    <property type="project" value="UniProtKB-KW"/>
</dbReference>
<dbReference type="EC" id="1.17.8.1" evidence="2"/>
<feature type="domain" description="Amine oxidase" evidence="1">
    <location>
        <begin position="313"/>
        <end position="408"/>
    </location>
</feature>
<keyword evidence="2" id="KW-0560">Oxidoreductase</keyword>
<keyword evidence="3" id="KW-1185">Reference proteome</keyword>
<dbReference type="RefSeq" id="WP_235702760.1">
    <property type="nucleotide sequence ID" value="NZ_JAKGBZ010000002.1"/>
</dbReference>
<protein>
    <submittedName>
        <fullName evidence="2">Hydroxysqualene dehydroxylase HpnE</fullName>
        <ecNumber evidence="2">1.17.8.1</ecNumber>
    </submittedName>
</protein>
<dbReference type="InterPro" id="IPR050464">
    <property type="entry name" value="Zeta_carotene_desat/Oxidored"/>
</dbReference>
<sequence length="411" mass="43990">MAGRVHVIGAGMAGLAAATSLASRGTRVVLYEAAKWAGGRCRSYEDASLGCRIDNGNHLLLSGNHATMAYLARIGAADSLTGPNRPVFPFIDLVSGAAWTLRLNRGRLPWWVLRKSWRVPNTKARDYLALRRLDRARADDTVAALLGDLDPLYDNLLEPLAIAALNTKPRIAAAAPLAAVIAESLRRGGRASMPRFPKIGLSESFVDPALAYLRERGTELRFGTRIAGMTVSDAHVTGLVGPNMDEIIAPDERVVLATPPWVAADLLAGLTVPDAFEAILNLHFRAGIDAGEAGFYGLLGGAAEWVFEKTEVVSVTISAANDRIDTDSDALALEVWSDLRRAFGLPRTVPPYRVVKEKRATFAATPEQLARRPDAATRFKNLVLAGDYTATGLPATIEGAVRSGETAATFA</sequence>
<reference evidence="2 3" key="1">
    <citation type="submission" date="2022-01" db="EMBL/GenBank/DDBJ databases">
        <authorList>
            <person name="Won M."/>
            <person name="Kim S.-J."/>
            <person name="Kwon S.-W."/>
        </authorList>
    </citation>
    <scope>NUCLEOTIDE SEQUENCE [LARGE SCALE GENOMIC DNA]</scope>
    <source>
        <strain evidence="2 3">KCTC 23505</strain>
    </source>
</reference>
<dbReference type="InterPro" id="IPR036188">
    <property type="entry name" value="FAD/NAD-bd_sf"/>
</dbReference>
<dbReference type="EMBL" id="JAKGBZ010000002">
    <property type="protein sequence ID" value="MCF3945392.1"/>
    <property type="molecule type" value="Genomic_DNA"/>
</dbReference>
<dbReference type="PANTHER" id="PTHR42923">
    <property type="entry name" value="PROTOPORPHYRINOGEN OXIDASE"/>
    <property type="match status" value="1"/>
</dbReference>
<evidence type="ECO:0000313" key="2">
    <source>
        <dbReference type="EMBL" id="MCF3945392.1"/>
    </source>
</evidence>
<name>A0ABS9DRQ4_9PROT</name>